<evidence type="ECO:0000313" key="8">
    <source>
        <dbReference type="Proteomes" id="UP001295423"/>
    </source>
</evidence>
<keyword evidence="2" id="KW-0479">Metal-binding</keyword>
<feature type="transmembrane region" description="Helical" evidence="5">
    <location>
        <begin position="21"/>
        <end position="39"/>
    </location>
</feature>
<accession>A0AAD2FMV7</accession>
<evidence type="ECO:0000256" key="4">
    <source>
        <dbReference type="SAM" id="MobiDB-lite"/>
    </source>
</evidence>
<evidence type="ECO:0000256" key="3">
    <source>
        <dbReference type="ARBA" id="ARBA00023211"/>
    </source>
</evidence>
<feature type="compositionally biased region" description="Acidic residues" evidence="4">
    <location>
        <begin position="289"/>
        <end position="313"/>
    </location>
</feature>
<dbReference type="Pfam" id="PF00149">
    <property type="entry name" value="Metallophos"/>
    <property type="match status" value="1"/>
</dbReference>
<evidence type="ECO:0000256" key="5">
    <source>
        <dbReference type="SAM" id="Phobius"/>
    </source>
</evidence>
<evidence type="ECO:0000313" key="7">
    <source>
        <dbReference type="EMBL" id="CAJ1946587.1"/>
    </source>
</evidence>
<dbReference type="GO" id="GO:0046872">
    <property type="term" value="F:metal ion binding"/>
    <property type="evidence" value="ECO:0007669"/>
    <property type="project" value="UniProtKB-KW"/>
</dbReference>
<keyword evidence="3" id="KW-0464">Manganese</keyword>
<reference evidence="7" key="1">
    <citation type="submission" date="2023-08" db="EMBL/GenBank/DDBJ databases">
        <authorList>
            <person name="Audoor S."/>
            <person name="Bilcke G."/>
        </authorList>
    </citation>
    <scope>NUCLEOTIDE SEQUENCE</scope>
</reference>
<name>A0AAD2FMV7_9STRA</name>
<feature type="region of interest" description="Disordered" evidence="4">
    <location>
        <begin position="288"/>
        <end position="315"/>
    </location>
</feature>
<comment type="caution">
    <text evidence="7">The sequence shown here is derived from an EMBL/GenBank/DDBJ whole genome shotgun (WGS) entry which is preliminary data.</text>
</comment>
<dbReference type="SUPFAM" id="SSF56300">
    <property type="entry name" value="Metallo-dependent phosphatases"/>
    <property type="match status" value="1"/>
</dbReference>
<dbReference type="PRINTS" id="PR00114">
    <property type="entry name" value="STPHPHTASE"/>
</dbReference>
<keyword evidence="5" id="KW-0472">Membrane</keyword>
<comment type="cofactor">
    <cofactor evidence="1">
        <name>Mn(2+)</name>
        <dbReference type="ChEBI" id="CHEBI:29035"/>
    </cofactor>
</comment>
<feature type="domain" description="Serine/threonine specific protein phosphatases" evidence="6">
    <location>
        <begin position="91"/>
        <end position="388"/>
    </location>
</feature>
<dbReference type="InterPro" id="IPR029052">
    <property type="entry name" value="Metallo-depent_PP-like"/>
</dbReference>
<dbReference type="PANTHER" id="PTHR45668">
    <property type="entry name" value="SERINE/THREONINE-PROTEIN PHOSPHATASE 5-RELATED"/>
    <property type="match status" value="1"/>
</dbReference>
<dbReference type="AlphaFoldDB" id="A0AAD2FMV7"/>
<evidence type="ECO:0000256" key="1">
    <source>
        <dbReference type="ARBA" id="ARBA00001936"/>
    </source>
</evidence>
<dbReference type="InterPro" id="IPR004843">
    <property type="entry name" value="Calcineurin-like_PHP"/>
</dbReference>
<proteinExistence type="predicted"/>
<dbReference type="EMBL" id="CAKOGP040001714">
    <property type="protein sequence ID" value="CAJ1946587.1"/>
    <property type="molecule type" value="Genomic_DNA"/>
</dbReference>
<dbReference type="GO" id="GO:0016787">
    <property type="term" value="F:hydrolase activity"/>
    <property type="evidence" value="ECO:0007669"/>
    <property type="project" value="InterPro"/>
</dbReference>
<dbReference type="InterPro" id="IPR051134">
    <property type="entry name" value="PPP_phosphatase"/>
</dbReference>
<sequence>MMFEQEVTKNSTVRRIRLYNLPLQISFLLIAAIFVVQISQPCSGSFRQLEQDRLHPQRLRHIPLAISSHVDYQRRRGVIDELQKMYEGTKLDTQYVQDTLEKGEKLLSQIDTIYNITMPKIELEEDTEASKKGITIVGDIHGNLPNMIHLFKMNGFPSLERPYIFNGDFTDKGPQGLECLLSLLLIKLYCNECIFLHVGNHETQSFYHKWFRSQIIEKYDEETYQFARKVLLQLPLGAIIDDRIFVVHAGIPTKEFNLEDLRHYKRGHDYDRESAEGMLFRGSVWIDPTEGDSSSEESSEGQESGDEEEDDDDRGWFTADHTETFLKRHSLEYIVRGHENFVKGFRYHHDGRVVTIHSNPTRPQDQGAYLNIYSNDRSMNVEQFSGMQFSSIDNHSKVDWRSL</sequence>
<keyword evidence="5" id="KW-1133">Transmembrane helix</keyword>
<dbReference type="Gene3D" id="3.60.21.10">
    <property type="match status" value="1"/>
</dbReference>
<dbReference type="SMART" id="SM00156">
    <property type="entry name" value="PP2Ac"/>
    <property type="match status" value="1"/>
</dbReference>
<keyword evidence="5" id="KW-0812">Transmembrane</keyword>
<organism evidence="7 8">
    <name type="scientific">Cylindrotheca closterium</name>
    <dbReference type="NCBI Taxonomy" id="2856"/>
    <lineage>
        <taxon>Eukaryota</taxon>
        <taxon>Sar</taxon>
        <taxon>Stramenopiles</taxon>
        <taxon>Ochrophyta</taxon>
        <taxon>Bacillariophyta</taxon>
        <taxon>Bacillariophyceae</taxon>
        <taxon>Bacillariophycidae</taxon>
        <taxon>Bacillariales</taxon>
        <taxon>Bacillariaceae</taxon>
        <taxon>Cylindrotheca</taxon>
    </lineage>
</organism>
<evidence type="ECO:0000259" key="6">
    <source>
        <dbReference type="SMART" id="SM00156"/>
    </source>
</evidence>
<protein>
    <recommendedName>
        <fullName evidence="6">Serine/threonine specific protein phosphatases domain-containing protein</fullName>
    </recommendedName>
</protein>
<dbReference type="InterPro" id="IPR006186">
    <property type="entry name" value="Ser/Thr-sp_prot-phosphatase"/>
</dbReference>
<gene>
    <name evidence="7" type="ORF">CYCCA115_LOCUS10729</name>
</gene>
<dbReference type="PANTHER" id="PTHR45668:SF5">
    <property type="entry name" value="SERINE_THREONINE-PROTEIN PHOSPHATASE 5"/>
    <property type="match status" value="1"/>
</dbReference>
<dbReference type="Proteomes" id="UP001295423">
    <property type="component" value="Unassembled WGS sequence"/>
</dbReference>
<keyword evidence="8" id="KW-1185">Reference proteome</keyword>
<evidence type="ECO:0000256" key="2">
    <source>
        <dbReference type="ARBA" id="ARBA00022723"/>
    </source>
</evidence>